<dbReference type="AlphaFoldDB" id="A0A9P6KYC2"/>
<proteinExistence type="predicted"/>
<evidence type="ECO:0000313" key="2">
    <source>
        <dbReference type="EMBL" id="KAF9761322.1"/>
    </source>
</evidence>
<accession>A0A9P6KYC2</accession>
<organism evidence="2 3">
    <name type="scientific">Nosema granulosis</name>
    <dbReference type="NCBI Taxonomy" id="83296"/>
    <lineage>
        <taxon>Eukaryota</taxon>
        <taxon>Fungi</taxon>
        <taxon>Fungi incertae sedis</taxon>
        <taxon>Microsporidia</taxon>
        <taxon>Nosematidae</taxon>
        <taxon>Nosema</taxon>
    </lineage>
</organism>
<dbReference type="EMBL" id="SBJO01000362">
    <property type="protein sequence ID" value="KAF9761322.1"/>
    <property type="molecule type" value="Genomic_DNA"/>
</dbReference>
<keyword evidence="1" id="KW-1133">Transmembrane helix</keyword>
<evidence type="ECO:0000313" key="3">
    <source>
        <dbReference type="Proteomes" id="UP000740883"/>
    </source>
</evidence>
<keyword evidence="3" id="KW-1185">Reference proteome</keyword>
<feature type="transmembrane region" description="Helical" evidence="1">
    <location>
        <begin position="12"/>
        <end position="38"/>
    </location>
</feature>
<reference evidence="2 3" key="1">
    <citation type="journal article" date="2020" name="Genome Biol. Evol.">
        <title>Comparative genomics of strictly vertically transmitted, feminizing microsporidia endosymbionts of amphipod crustaceans.</title>
        <authorList>
            <person name="Cormier A."/>
            <person name="Chebbi M.A."/>
            <person name="Giraud I."/>
            <person name="Wattier R."/>
            <person name="Teixeira M."/>
            <person name="Gilbert C."/>
            <person name="Rigaud T."/>
            <person name="Cordaux R."/>
        </authorList>
    </citation>
    <scope>NUCLEOTIDE SEQUENCE [LARGE SCALE GENOMIC DNA]</scope>
    <source>
        <strain evidence="2 3">Ou3-Ou53</strain>
    </source>
</reference>
<dbReference type="Proteomes" id="UP000740883">
    <property type="component" value="Unassembled WGS sequence"/>
</dbReference>
<feature type="transmembrane region" description="Helical" evidence="1">
    <location>
        <begin position="203"/>
        <end position="226"/>
    </location>
</feature>
<protein>
    <submittedName>
        <fullName evidence="2">Uncharacterized protein</fullName>
    </submittedName>
</protein>
<keyword evidence="1" id="KW-0472">Membrane</keyword>
<keyword evidence="1" id="KW-0812">Transmembrane</keyword>
<feature type="transmembrane region" description="Helical" evidence="1">
    <location>
        <begin position="58"/>
        <end position="77"/>
    </location>
</feature>
<dbReference type="OrthoDB" id="10569604at2759"/>
<feature type="transmembrane region" description="Helical" evidence="1">
    <location>
        <begin position="89"/>
        <end position="107"/>
    </location>
</feature>
<evidence type="ECO:0000256" key="1">
    <source>
        <dbReference type="SAM" id="Phobius"/>
    </source>
</evidence>
<comment type="caution">
    <text evidence="2">The sequence shown here is derived from an EMBL/GenBank/DDBJ whole genome shotgun (WGS) entry which is preliminary data.</text>
</comment>
<gene>
    <name evidence="2" type="ORF">NGRA_2723</name>
</gene>
<feature type="transmembrane region" description="Helical" evidence="1">
    <location>
        <begin position="238"/>
        <end position="254"/>
    </location>
</feature>
<sequence length="256" mass="29583">MLKITIFRYSFQLVLACATFKRTFFFLAPFGGGLSFLGQSLPIRTRYLFGSLLLLLQNIYPMVYPVAFGFILCNTYISSQKLVLSDKKTTSTVFVLELLAYLIRPFIFNTFFFFLVLLDILNSLSLIIPPCEETDRKKKILTVKYLLRDCVSRSQEYRAIFSRLPKTTSSSQLDLFTGLILANLHNIYSFYAMALALLPFPKFSLPIFLVSFFFVLHLSGLSLLLLPFCKTSFIENSVYIRLLCIISFYYFYTYDA</sequence>
<feature type="transmembrane region" description="Helical" evidence="1">
    <location>
        <begin position="173"/>
        <end position="197"/>
    </location>
</feature>
<name>A0A9P6KYC2_9MICR</name>